<dbReference type="PROSITE" id="PS51257">
    <property type="entry name" value="PROKAR_LIPOPROTEIN"/>
    <property type="match status" value="1"/>
</dbReference>
<name>A0A1I6VR89_9FLAO</name>
<dbReference type="EMBL" id="FPAG01000012">
    <property type="protein sequence ID" value="SFT16091.1"/>
    <property type="molecule type" value="Genomic_DNA"/>
</dbReference>
<protein>
    <recommendedName>
        <fullName evidence="4">Lipoprotein</fullName>
    </recommendedName>
</protein>
<feature type="chain" id="PRO_5010297018" description="Lipoprotein" evidence="1">
    <location>
        <begin position="23"/>
        <end position="249"/>
    </location>
</feature>
<keyword evidence="1" id="KW-0732">Signal</keyword>
<reference evidence="2 3" key="1">
    <citation type="submission" date="2016-10" db="EMBL/GenBank/DDBJ databases">
        <authorList>
            <person name="de Groot N.N."/>
        </authorList>
    </citation>
    <scope>NUCLEOTIDE SEQUENCE [LARGE SCALE GENOMIC DNA]</scope>
    <source>
        <strain evidence="2 3">CGMCC 1.6114</strain>
    </source>
</reference>
<evidence type="ECO:0000256" key="1">
    <source>
        <dbReference type="SAM" id="SignalP"/>
    </source>
</evidence>
<feature type="signal peptide" evidence="1">
    <location>
        <begin position="1"/>
        <end position="22"/>
    </location>
</feature>
<dbReference type="Proteomes" id="UP000183209">
    <property type="component" value="Unassembled WGS sequence"/>
</dbReference>
<evidence type="ECO:0000313" key="3">
    <source>
        <dbReference type="Proteomes" id="UP000183209"/>
    </source>
</evidence>
<sequence length="249" mass="28131">MRKLFLAIAMIASCLLTSCNFTEEMYLNQDGSGKIAINFDGSELMEMAGDELAKENKKAVDSTFYFKDILEEKKDSISKLPKEEQEKLKKLERFAMHMLMNPETKEMKFEMFTNFNSVKELGDVFDAFHEANKLQGASEGKQMKTDPAFGANSDASKVAYKFNGRKFSRITTIVDEALLQQTIDSLGEANMFLSGSSYTLKYHFPKKIKSVSSDKAMLSADGKTLILEAGFMEYMKDPKILDLEVTLEK</sequence>
<dbReference type="AlphaFoldDB" id="A0A1I6VR89"/>
<dbReference type="RefSeq" id="WP_038269118.1">
    <property type="nucleotide sequence ID" value="NZ_FPAG01000012.1"/>
</dbReference>
<gene>
    <name evidence="2" type="ORF">SAMN04487906_3288</name>
</gene>
<evidence type="ECO:0008006" key="4">
    <source>
        <dbReference type="Google" id="ProtNLM"/>
    </source>
</evidence>
<dbReference type="OrthoDB" id="978531at2"/>
<accession>A0A1I6VR89</accession>
<evidence type="ECO:0000313" key="2">
    <source>
        <dbReference type="EMBL" id="SFT16091.1"/>
    </source>
</evidence>
<proteinExistence type="predicted"/>
<organism evidence="2 3">
    <name type="scientific">Zhouia amylolytica</name>
    <dbReference type="NCBI Taxonomy" id="376730"/>
    <lineage>
        <taxon>Bacteria</taxon>
        <taxon>Pseudomonadati</taxon>
        <taxon>Bacteroidota</taxon>
        <taxon>Flavobacteriia</taxon>
        <taxon>Flavobacteriales</taxon>
        <taxon>Flavobacteriaceae</taxon>
        <taxon>Zhouia</taxon>
    </lineage>
</organism>